<keyword evidence="1" id="KW-0175">Coiled coil</keyword>
<protein>
    <recommendedName>
        <fullName evidence="4">Endosome-associated-trafficking regulator 1</fullName>
    </recommendedName>
</protein>
<evidence type="ECO:0000313" key="2">
    <source>
        <dbReference type="EnsemblMetazoa" id="GPAI033699-PA"/>
    </source>
</evidence>
<reference evidence="2" key="2">
    <citation type="submission" date="2020-05" db="UniProtKB">
        <authorList>
            <consortium name="EnsemblMetazoa"/>
        </authorList>
    </citation>
    <scope>IDENTIFICATION</scope>
    <source>
        <strain evidence="2">IAEA</strain>
    </source>
</reference>
<dbReference type="EnsemblMetazoa" id="GPAI033699-RA">
    <property type="protein sequence ID" value="GPAI033699-PA"/>
    <property type="gene ID" value="GPAI033699"/>
</dbReference>
<organism evidence="2 3">
    <name type="scientific">Glossina pallidipes</name>
    <name type="common">Tsetse fly</name>
    <dbReference type="NCBI Taxonomy" id="7398"/>
    <lineage>
        <taxon>Eukaryota</taxon>
        <taxon>Metazoa</taxon>
        <taxon>Ecdysozoa</taxon>
        <taxon>Arthropoda</taxon>
        <taxon>Hexapoda</taxon>
        <taxon>Insecta</taxon>
        <taxon>Pterygota</taxon>
        <taxon>Neoptera</taxon>
        <taxon>Endopterygota</taxon>
        <taxon>Diptera</taxon>
        <taxon>Brachycera</taxon>
        <taxon>Muscomorpha</taxon>
        <taxon>Hippoboscoidea</taxon>
        <taxon>Glossinidae</taxon>
        <taxon>Glossina</taxon>
    </lineage>
</organism>
<name>A0A1B0A3X5_GLOPL</name>
<proteinExistence type="predicted"/>
<dbReference type="AlphaFoldDB" id="A0A1B0A3X5"/>
<dbReference type="Proteomes" id="UP000092445">
    <property type="component" value="Unassembled WGS sequence"/>
</dbReference>
<keyword evidence="3" id="KW-1185">Reference proteome</keyword>
<accession>A0A1B0A3X5</accession>
<evidence type="ECO:0000313" key="3">
    <source>
        <dbReference type="Proteomes" id="UP000092445"/>
    </source>
</evidence>
<evidence type="ECO:0000256" key="1">
    <source>
        <dbReference type="SAM" id="Coils"/>
    </source>
</evidence>
<sequence length="175" mass="19418">MFSHLDENQLTLDAAAALDFRARSSNKAFLFCIFCCVHGCFITSTKVMRPSLCLRSSLEMRSLAPVERNNGDSEMAEKLKGERSTLSSANAFLKAQKALLAAENNFLKSEALKIKAVNKELKTVNDALKEKNSKLSMNNTELANAFVNLANKITKISRSSEWAHESSKWAQGKLK</sequence>
<dbReference type="VEuPathDB" id="VectorBase:GPAI033699"/>
<evidence type="ECO:0008006" key="4">
    <source>
        <dbReference type="Google" id="ProtNLM"/>
    </source>
</evidence>
<feature type="coiled-coil region" evidence="1">
    <location>
        <begin position="114"/>
        <end position="145"/>
    </location>
</feature>
<reference evidence="3" key="1">
    <citation type="submission" date="2014-03" db="EMBL/GenBank/DDBJ databases">
        <authorList>
            <person name="Aksoy S."/>
            <person name="Warren W."/>
            <person name="Wilson R.K."/>
        </authorList>
    </citation>
    <scope>NUCLEOTIDE SEQUENCE [LARGE SCALE GENOMIC DNA]</scope>
    <source>
        <strain evidence="3">IAEA</strain>
    </source>
</reference>